<evidence type="ECO:0000256" key="3">
    <source>
        <dbReference type="ARBA" id="ARBA00023125"/>
    </source>
</evidence>
<keyword evidence="4" id="KW-0804">Transcription</keyword>
<evidence type="ECO:0000256" key="1">
    <source>
        <dbReference type="ARBA" id="ARBA00004123"/>
    </source>
</evidence>
<comment type="caution">
    <text evidence="7">The sequence shown here is derived from an EMBL/GenBank/DDBJ whole genome shotgun (WGS) entry which is preliminary data.</text>
</comment>
<dbReference type="Proteomes" id="UP000594638">
    <property type="component" value="Unassembled WGS sequence"/>
</dbReference>
<dbReference type="AlphaFoldDB" id="A0A8S0SU63"/>
<keyword evidence="2" id="KW-0805">Transcription regulation</keyword>
<evidence type="ECO:0000259" key="6">
    <source>
        <dbReference type="Pfam" id="PF03634"/>
    </source>
</evidence>
<name>A0A8S0SU63_OLEEU</name>
<accession>A0A8S0SU63</accession>
<dbReference type="GO" id="GO:0005634">
    <property type="term" value="C:nucleus"/>
    <property type="evidence" value="ECO:0007669"/>
    <property type="project" value="UniProtKB-SubCell"/>
</dbReference>
<dbReference type="PANTHER" id="PTHR31072:SF218">
    <property type="entry name" value="TRANSCRIPTION FACTOR TCP11-RELATED"/>
    <property type="match status" value="1"/>
</dbReference>
<proteinExistence type="predicted"/>
<evidence type="ECO:0000256" key="4">
    <source>
        <dbReference type="ARBA" id="ARBA00023163"/>
    </source>
</evidence>
<keyword evidence="3" id="KW-0238">DNA-binding</keyword>
<organism evidence="7 8">
    <name type="scientific">Olea europaea subsp. europaea</name>
    <dbReference type="NCBI Taxonomy" id="158383"/>
    <lineage>
        <taxon>Eukaryota</taxon>
        <taxon>Viridiplantae</taxon>
        <taxon>Streptophyta</taxon>
        <taxon>Embryophyta</taxon>
        <taxon>Tracheophyta</taxon>
        <taxon>Spermatophyta</taxon>
        <taxon>Magnoliopsida</taxon>
        <taxon>eudicotyledons</taxon>
        <taxon>Gunneridae</taxon>
        <taxon>Pentapetalae</taxon>
        <taxon>asterids</taxon>
        <taxon>lamiids</taxon>
        <taxon>Lamiales</taxon>
        <taxon>Oleaceae</taxon>
        <taxon>Oleeae</taxon>
        <taxon>Olea</taxon>
    </lineage>
</organism>
<dbReference type="InterPro" id="IPR005333">
    <property type="entry name" value="Transcription_factor_TCP"/>
</dbReference>
<dbReference type="GO" id="GO:0003700">
    <property type="term" value="F:DNA-binding transcription factor activity"/>
    <property type="evidence" value="ECO:0007669"/>
    <property type="project" value="InterPro"/>
</dbReference>
<feature type="domain" description="TCP" evidence="6">
    <location>
        <begin position="66"/>
        <end position="144"/>
    </location>
</feature>
<evidence type="ECO:0000313" key="7">
    <source>
        <dbReference type="EMBL" id="CAA2996070.1"/>
    </source>
</evidence>
<keyword evidence="8" id="KW-1185">Reference proteome</keyword>
<dbReference type="PANTHER" id="PTHR31072">
    <property type="entry name" value="TRANSCRIPTION FACTOR TCP4-RELATED"/>
    <property type="match status" value="1"/>
</dbReference>
<comment type="subcellular location">
    <subcellularLocation>
        <location evidence="1">Nucleus</location>
    </subcellularLocation>
</comment>
<dbReference type="GO" id="GO:0043565">
    <property type="term" value="F:sequence-specific DNA binding"/>
    <property type="evidence" value="ECO:0007669"/>
    <property type="project" value="TreeGrafter"/>
</dbReference>
<reference evidence="7 8" key="1">
    <citation type="submission" date="2019-12" db="EMBL/GenBank/DDBJ databases">
        <authorList>
            <person name="Alioto T."/>
            <person name="Alioto T."/>
            <person name="Gomez Garrido J."/>
        </authorList>
    </citation>
    <scope>NUCLEOTIDE SEQUENCE [LARGE SCALE GENOMIC DNA]</scope>
</reference>
<dbReference type="Gramene" id="OE9A070475T1">
    <property type="protein sequence ID" value="OE9A070475C1"/>
    <property type="gene ID" value="OE9A070475"/>
</dbReference>
<dbReference type="EMBL" id="CACTIH010005515">
    <property type="protein sequence ID" value="CAA2996070.1"/>
    <property type="molecule type" value="Genomic_DNA"/>
</dbReference>
<sequence length="172" mass="18711">MASKRALYKLSFDNHISMPLQPSRYHLIQPLKAIIPHLATAIESSVVIPAKTKLGLLRIANGSSLSTKDRHTKVNWAGPSSENIGFLCTAHVFQVMCELGHHSDEEIIKWLLRQAEPAIVAGTDIGTETVPTDNISTVPNISRSATSVQAPVNRVLQSTLSLSCRLDSATFT</sequence>
<evidence type="ECO:0000256" key="2">
    <source>
        <dbReference type="ARBA" id="ARBA00023015"/>
    </source>
</evidence>
<dbReference type="Pfam" id="PF03634">
    <property type="entry name" value="TCP"/>
    <property type="match status" value="1"/>
</dbReference>
<protein>
    <submittedName>
        <fullName evidence="7">Transcription factor TCP11-like</fullName>
    </submittedName>
</protein>
<evidence type="ECO:0000256" key="5">
    <source>
        <dbReference type="ARBA" id="ARBA00023242"/>
    </source>
</evidence>
<dbReference type="OrthoDB" id="1911901at2759"/>
<evidence type="ECO:0000313" key="8">
    <source>
        <dbReference type="Proteomes" id="UP000594638"/>
    </source>
</evidence>
<keyword evidence="5" id="KW-0539">Nucleus</keyword>
<dbReference type="InterPro" id="IPR017887">
    <property type="entry name" value="TF_TCP_subgr"/>
</dbReference>
<gene>
    <name evidence="7" type="ORF">OLEA9_A070475</name>
</gene>